<dbReference type="EMBL" id="LBTH01000053">
    <property type="protein sequence ID" value="KKQ34599.1"/>
    <property type="molecule type" value="Genomic_DNA"/>
</dbReference>
<dbReference type="Proteomes" id="UP000034852">
    <property type="component" value="Unassembled WGS sequence"/>
</dbReference>
<gene>
    <name evidence="1" type="ORF">US52_C0053G0022</name>
</gene>
<name>A0A0G0JCX1_9BACT</name>
<comment type="caution">
    <text evidence="1">The sequence shown here is derived from an EMBL/GenBank/DDBJ whole genome shotgun (WGS) entry which is preliminary data.</text>
</comment>
<accession>A0A0G0JCX1</accession>
<dbReference type="PANTHER" id="PTHR43002">
    <property type="entry name" value="GLYCOGEN DEBRANCHING ENZYME"/>
    <property type="match status" value="1"/>
</dbReference>
<reference evidence="1 2" key="1">
    <citation type="journal article" date="2015" name="Nature">
        <title>rRNA introns, odd ribosomes, and small enigmatic genomes across a large radiation of phyla.</title>
        <authorList>
            <person name="Brown C.T."/>
            <person name="Hug L.A."/>
            <person name="Thomas B.C."/>
            <person name="Sharon I."/>
            <person name="Castelle C.J."/>
            <person name="Singh A."/>
            <person name="Wilkins M.J."/>
            <person name="Williams K.H."/>
            <person name="Banfield J.F."/>
        </authorList>
    </citation>
    <scope>NUCLEOTIDE SEQUENCE [LARGE SCALE GENOMIC DNA]</scope>
</reference>
<dbReference type="SUPFAM" id="SSF51445">
    <property type="entry name" value="(Trans)glycosidases"/>
    <property type="match status" value="1"/>
</dbReference>
<dbReference type="InterPro" id="IPR017853">
    <property type="entry name" value="GH"/>
</dbReference>
<sequence>VLIAEPWSYRGHIAQALRRTGFSSWNDGYREFVLQYVTGNSNQDGLHYFLTGSPYYLASWPAQTVNYVESHDDHCFLDRITENMGKNGHHPTTNDQRRVHMTLAILMSSLGIPMLAEGQDMLRSKYGMNNTYLWKSWNNAFHVVLKFK</sequence>
<proteinExistence type="predicted"/>
<evidence type="ECO:0000313" key="2">
    <source>
        <dbReference type="Proteomes" id="UP000034852"/>
    </source>
</evidence>
<evidence type="ECO:0000313" key="1">
    <source>
        <dbReference type="EMBL" id="KKQ34599.1"/>
    </source>
</evidence>
<protein>
    <submittedName>
        <fullName evidence="1">Isoamylase</fullName>
    </submittedName>
</protein>
<organism evidence="1 2">
    <name type="scientific">candidate division WS6 bacterium GW2011_GWA2_37_6</name>
    <dbReference type="NCBI Taxonomy" id="1619087"/>
    <lineage>
        <taxon>Bacteria</taxon>
        <taxon>Candidatus Dojkabacteria</taxon>
    </lineage>
</organism>
<feature type="non-terminal residue" evidence="1">
    <location>
        <position position="1"/>
    </location>
</feature>
<dbReference type="AlphaFoldDB" id="A0A0G0JCX1"/>
<dbReference type="Gene3D" id="3.20.20.80">
    <property type="entry name" value="Glycosidases"/>
    <property type="match status" value="1"/>
</dbReference>